<feature type="non-terminal residue" evidence="1">
    <location>
        <position position="41"/>
    </location>
</feature>
<dbReference type="EMBL" id="FNWU01000030">
    <property type="protein sequence ID" value="SEH67769.1"/>
    <property type="molecule type" value="Genomic_DNA"/>
</dbReference>
<evidence type="ECO:0000313" key="1">
    <source>
        <dbReference type="EMBL" id="SEH67769.1"/>
    </source>
</evidence>
<proteinExistence type="predicted"/>
<organism evidence="1 2">
    <name type="scientific">Halopenitus malekzadehii</name>
    <dbReference type="NCBI Taxonomy" id="1267564"/>
    <lineage>
        <taxon>Archaea</taxon>
        <taxon>Methanobacteriati</taxon>
        <taxon>Methanobacteriota</taxon>
        <taxon>Stenosarchaea group</taxon>
        <taxon>Halobacteria</taxon>
        <taxon>Halobacteriales</taxon>
        <taxon>Haloferacaceae</taxon>
        <taxon>Halopenitus</taxon>
    </lineage>
</organism>
<reference evidence="1 2" key="1">
    <citation type="submission" date="2016-10" db="EMBL/GenBank/DDBJ databases">
        <authorList>
            <person name="de Groot N.N."/>
        </authorList>
    </citation>
    <scope>NUCLEOTIDE SEQUENCE [LARGE SCALE GENOMIC DNA]</scope>
    <source>
        <strain evidence="1 2">IBRC-M10418</strain>
    </source>
</reference>
<sequence length="41" mass="4820">MDANGFRAKRDAVRSLLETAKQYVSIRHVYLDRGFYHVHVV</sequence>
<gene>
    <name evidence="1" type="ORF">SAMN05192561_1301</name>
</gene>
<evidence type="ECO:0008006" key="3">
    <source>
        <dbReference type="Google" id="ProtNLM"/>
    </source>
</evidence>
<keyword evidence="2" id="KW-1185">Reference proteome</keyword>
<dbReference type="Proteomes" id="UP000199215">
    <property type="component" value="Unassembled WGS sequence"/>
</dbReference>
<accession>A0A1H6JYP3</accession>
<protein>
    <recommendedName>
        <fullName evidence="3">Transposase</fullName>
    </recommendedName>
</protein>
<dbReference type="AlphaFoldDB" id="A0A1H6JYP3"/>
<name>A0A1H6JYP3_9EURY</name>
<evidence type="ECO:0000313" key="2">
    <source>
        <dbReference type="Proteomes" id="UP000199215"/>
    </source>
</evidence>